<dbReference type="Gene3D" id="3.30.710.10">
    <property type="entry name" value="Potassium Channel Kv1.1, Chain A"/>
    <property type="match status" value="1"/>
</dbReference>
<sequence length="279" mass="33430">MKHLKNNKGDLEIKTKTGSIMAISYVLENVSEPLDRLLTGKFAEAKDKIIDFSHYSREAVYCLLYYLYSTEMYYYENIMISFEIYQLAEQYELTDLLEKIQYYAFTVYKNFFAKGKCADMLDIWKNNRFMFDKLKIPIYNDLRKKFYVHSFWLMEEYFKLIDQDSQNKIELMKDFIDRFTTERIIVNIKKMDNGKYDIKSITVSENYGNTVSELIKFLAITEYHVFHGGFNQVEDNKKFFIMRRDATELIFFLCEHIEEEPVVTPTRSDSEEVEVDDDE</sequence>
<name>A0A3G4ZZU7_9VIRU</name>
<dbReference type="SUPFAM" id="SSF54695">
    <property type="entry name" value="POZ domain"/>
    <property type="match status" value="1"/>
</dbReference>
<dbReference type="EMBL" id="MK072244">
    <property type="protein sequence ID" value="AYV80506.1"/>
    <property type="molecule type" value="Genomic_DNA"/>
</dbReference>
<evidence type="ECO:0000313" key="1">
    <source>
        <dbReference type="EMBL" id="AYV80506.1"/>
    </source>
</evidence>
<gene>
    <name evidence="1" type="ORF">Harvfovirus2_36</name>
</gene>
<dbReference type="InterPro" id="IPR011333">
    <property type="entry name" value="SKP1/BTB/POZ_sf"/>
</dbReference>
<organism evidence="1">
    <name type="scientific">Harvfovirus sp</name>
    <dbReference type="NCBI Taxonomy" id="2487768"/>
    <lineage>
        <taxon>Viruses</taxon>
        <taxon>Varidnaviria</taxon>
        <taxon>Bamfordvirae</taxon>
        <taxon>Nucleocytoviricota</taxon>
        <taxon>Megaviricetes</taxon>
        <taxon>Imitervirales</taxon>
        <taxon>Mimiviridae</taxon>
        <taxon>Klosneuvirinae</taxon>
    </lineage>
</organism>
<reference evidence="1" key="1">
    <citation type="submission" date="2018-10" db="EMBL/GenBank/DDBJ databases">
        <title>Hidden diversity of soil giant viruses.</title>
        <authorList>
            <person name="Schulz F."/>
            <person name="Alteio L."/>
            <person name="Goudeau D."/>
            <person name="Ryan E.M."/>
            <person name="Malmstrom R.R."/>
            <person name="Blanchard J."/>
            <person name="Woyke T."/>
        </authorList>
    </citation>
    <scope>NUCLEOTIDE SEQUENCE</scope>
    <source>
        <strain evidence="1">HAV1</strain>
    </source>
</reference>
<accession>A0A3G4ZZU7</accession>
<proteinExistence type="predicted"/>
<protein>
    <submittedName>
        <fullName evidence="1">Uncharacterized protein</fullName>
    </submittedName>
</protein>